<evidence type="ECO:0000256" key="8">
    <source>
        <dbReference type="ARBA" id="ARBA00022679"/>
    </source>
</evidence>
<dbReference type="EC" id="2.3.1.1" evidence="5 13"/>
<protein>
    <recommendedName>
        <fullName evidence="6 13">Amino-acid acetyltransferase, mitochondrial</fullName>
        <ecNumber evidence="5 13">2.3.1.1</ecNumber>
    </recommendedName>
    <alternativeName>
        <fullName evidence="13">Glutamate N-acetyltransferase</fullName>
    </alternativeName>
    <alternativeName>
        <fullName evidence="13">N-acetylglutamate synthase</fullName>
    </alternativeName>
</protein>
<keyword evidence="7 13" id="KW-0028">Amino-acid biosynthesis</keyword>
<evidence type="ECO:0000256" key="12">
    <source>
        <dbReference type="ARBA" id="ARBA00048372"/>
    </source>
</evidence>
<sequence length="581" mass="67135">MFSTFSKIYKHSTKLKPFISKTHTFKKFYQQPNAQNKELILSVLNSTATKREAKDYLKKYSADNKKNACIIILKDLLLQPDYVLDGFSSTIKNLKMLGINPIFVISEHGAKETSSSAANLLDRICHNKELKTCFCPDLITRKKSFEYRLSYPLYNEILKHGIIPILEPYIFDEINSKRNLTTSFPDYIKELISLLNQDMISVEKIFILNEHGGLPSAERSNYAHVFVNLFNEYNPILKQLETEKKFLENNLKNKDNQPLIIKIQNTINKTRITNSLDVYNSHIENLKIMNEGLQNLPLSVTGVITTISASSQEQAKNPLLHNILTDRSLISCSLPVFKKEQNTDLTNNWYELPLQHKTIDPRLSSFFETTVLKKGINIRTFAHSKLTQYNSIGLPEKFWVKEKGQPKETGNKLDLYKFTKIINSSFQKNLDLTHYLNRIDGNIAAIIVVGDYEGIAILTYEPTTGHKNSNVKPFVYLDKFAVMPHLKGSLGISDIIFNEMFKRFPNELLWRSRRDNVVNKWYFQRSCGVVDLSVDLDNNGDIKKDNIFKLFYYGTNGGFEDPKRLQEYAQYIRDIEPSWEK</sequence>
<evidence type="ECO:0000256" key="6">
    <source>
        <dbReference type="ARBA" id="ARBA00018802"/>
    </source>
</evidence>
<keyword evidence="16" id="KW-1185">Reference proteome</keyword>
<comment type="function">
    <text evidence="1 13">N-acetylglutamate synthase involved in arginine biosynthesis.</text>
</comment>
<dbReference type="PIRSF" id="PIRSF007892">
    <property type="entry name" value="NAGS_fungal"/>
    <property type="match status" value="1"/>
</dbReference>
<proteinExistence type="inferred from homology"/>
<dbReference type="PROSITE" id="PS51731">
    <property type="entry name" value="GNAT_NAGS"/>
    <property type="match status" value="1"/>
</dbReference>
<feature type="domain" description="N-acetyltransferase" evidence="14">
    <location>
        <begin position="402"/>
        <end position="576"/>
    </location>
</feature>
<dbReference type="GO" id="GO:0004042">
    <property type="term" value="F:L-glutamate N-acetyltransferase activity"/>
    <property type="evidence" value="ECO:0007669"/>
    <property type="project" value="InterPro"/>
</dbReference>
<comment type="pathway">
    <text evidence="3 13">Amino-acid biosynthesis; L-arginine biosynthesis; N(2)-acetyl-L-ornithine from L-glutamate: step 1/4.</text>
</comment>
<dbReference type="InterPro" id="IPR011190">
    <property type="entry name" value="GlcNAc_Synth_fun"/>
</dbReference>
<comment type="similarity">
    <text evidence="4 13">Belongs to the acetyltransferase family.</text>
</comment>
<dbReference type="Proteomes" id="UP000262825">
    <property type="component" value="Unassembled WGS sequence"/>
</dbReference>
<evidence type="ECO:0000256" key="5">
    <source>
        <dbReference type="ARBA" id="ARBA00012697"/>
    </source>
</evidence>
<dbReference type="AlphaFoldDB" id="A0A376B2S3"/>
<comment type="catalytic activity">
    <reaction evidence="12 13">
        <text>L-glutamate + acetyl-CoA = N-acetyl-L-glutamate + CoA + H(+)</text>
        <dbReference type="Rhea" id="RHEA:24292"/>
        <dbReference type="ChEBI" id="CHEBI:15378"/>
        <dbReference type="ChEBI" id="CHEBI:29985"/>
        <dbReference type="ChEBI" id="CHEBI:44337"/>
        <dbReference type="ChEBI" id="CHEBI:57287"/>
        <dbReference type="ChEBI" id="CHEBI:57288"/>
        <dbReference type="EC" id="2.3.1.1"/>
    </reaction>
</comment>
<dbReference type="PANTHER" id="PTHR23342">
    <property type="entry name" value="N-ACETYLGLUTAMATE SYNTHASE"/>
    <property type="match status" value="1"/>
</dbReference>
<dbReference type="Pfam" id="PF04768">
    <property type="entry name" value="NAT"/>
    <property type="match status" value="1"/>
</dbReference>
<accession>A0A376B2S3</accession>
<dbReference type="GO" id="GO:0005759">
    <property type="term" value="C:mitochondrial matrix"/>
    <property type="evidence" value="ECO:0007669"/>
    <property type="project" value="TreeGrafter"/>
</dbReference>
<evidence type="ECO:0000256" key="7">
    <source>
        <dbReference type="ARBA" id="ARBA00022605"/>
    </source>
</evidence>
<keyword evidence="11 13" id="KW-0012">Acyltransferase</keyword>
<evidence type="ECO:0000256" key="3">
    <source>
        <dbReference type="ARBA" id="ARBA00004925"/>
    </source>
</evidence>
<evidence type="ECO:0000256" key="4">
    <source>
        <dbReference type="ARBA" id="ARBA00008694"/>
    </source>
</evidence>
<dbReference type="EMBL" id="UFAJ01000013">
    <property type="protein sequence ID" value="SSD58430.1"/>
    <property type="molecule type" value="Genomic_DNA"/>
</dbReference>
<organism evidence="15 16">
    <name type="scientific">Saccharomycodes ludwigii</name>
    <dbReference type="NCBI Taxonomy" id="36035"/>
    <lineage>
        <taxon>Eukaryota</taxon>
        <taxon>Fungi</taxon>
        <taxon>Dikarya</taxon>
        <taxon>Ascomycota</taxon>
        <taxon>Saccharomycotina</taxon>
        <taxon>Saccharomycetes</taxon>
        <taxon>Saccharomycodales</taxon>
        <taxon>Saccharomycodaceae</taxon>
        <taxon>Saccharomycodes</taxon>
    </lineage>
</organism>
<keyword evidence="8 13" id="KW-0808">Transferase</keyword>
<evidence type="ECO:0000256" key="2">
    <source>
        <dbReference type="ARBA" id="ARBA00004173"/>
    </source>
</evidence>
<dbReference type="GO" id="GO:0006526">
    <property type="term" value="P:L-arginine biosynthetic process"/>
    <property type="evidence" value="ECO:0007669"/>
    <property type="project" value="UniProtKB-UniPathway"/>
</dbReference>
<dbReference type="GO" id="GO:0006592">
    <property type="term" value="P:ornithine biosynthetic process"/>
    <property type="evidence" value="ECO:0007669"/>
    <property type="project" value="TreeGrafter"/>
</dbReference>
<name>A0A376B2S3_9ASCO</name>
<comment type="subcellular location">
    <subcellularLocation>
        <location evidence="2 13">Mitochondrion</location>
    </subcellularLocation>
</comment>
<reference evidence="16" key="1">
    <citation type="submission" date="2018-06" db="EMBL/GenBank/DDBJ databases">
        <authorList>
            <person name="Guldener U."/>
        </authorList>
    </citation>
    <scope>NUCLEOTIDE SEQUENCE [LARGE SCALE GENOMIC DNA]</scope>
    <source>
        <strain evidence="16">UTAD17</strain>
    </source>
</reference>
<dbReference type="Gene3D" id="3.40.630.30">
    <property type="match status" value="1"/>
</dbReference>
<evidence type="ECO:0000256" key="11">
    <source>
        <dbReference type="ARBA" id="ARBA00023315"/>
    </source>
</evidence>
<evidence type="ECO:0000313" key="16">
    <source>
        <dbReference type="Proteomes" id="UP000262825"/>
    </source>
</evidence>
<evidence type="ECO:0000256" key="9">
    <source>
        <dbReference type="ARBA" id="ARBA00022946"/>
    </source>
</evidence>
<dbReference type="InterPro" id="IPR006855">
    <property type="entry name" value="Vertebrate-like_GNAT_dom"/>
</dbReference>
<keyword evidence="9" id="KW-0809">Transit peptide</keyword>
<dbReference type="PANTHER" id="PTHR23342:SF4">
    <property type="entry name" value="AMINO-ACID ACETYLTRANSFERASE, MITOCHONDRIAL"/>
    <property type="match status" value="1"/>
</dbReference>
<evidence type="ECO:0000256" key="10">
    <source>
        <dbReference type="ARBA" id="ARBA00023128"/>
    </source>
</evidence>
<evidence type="ECO:0000313" key="15">
    <source>
        <dbReference type="EMBL" id="SSD58430.1"/>
    </source>
</evidence>
<evidence type="ECO:0000256" key="1">
    <source>
        <dbReference type="ARBA" id="ARBA00002294"/>
    </source>
</evidence>
<dbReference type="VEuPathDB" id="FungiDB:SCODWIG_00191"/>
<dbReference type="UniPathway" id="UPA00068">
    <property type="reaction ID" value="UER00106"/>
</dbReference>
<evidence type="ECO:0000259" key="14">
    <source>
        <dbReference type="PROSITE" id="PS51731"/>
    </source>
</evidence>
<keyword evidence="10 13" id="KW-0496">Mitochondrion</keyword>
<evidence type="ECO:0000256" key="13">
    <source>
        <dbReference type="PIRNR" id="PIRNR007892"/>
    </source>
</evidence>
<gene>
    <name evidence="15" type="ORF">SCODWIG_00191</name>
</gene>